<dbReference type="SUPFAM" id="SSF50677">
    <property type="entry name" value="ValRS/IleRS/LeuRS editing domain"/>
    <property type="match status" value="1"/>
</dbReference>
<comment type="similarity">
    <text evidence="1 9 10">Belongs to the class-I aminoacyl-tRNA synthetase family.</text>
</comment>
<feature type="domain" description="Aminoacyl-tRNA synthetase class Ia" evidence="11">
    <location>
        <begin position="420"/>
        <end position="617"/>
    </location>
</feature>
<comment type="caution">
    <text evidence="9">Lacks conserved residue(s) required for the propagation of feature annotation.</text>
</comment>
<evidence type="ECO:0000256" key="10">
    <source>
        <dbReference type="RuleBase" id="RU363035"/>
    </source>
</evidence>
<dbReference type="CDD" id="cd07958">
    <property type="entry name" value="Anticodon_Ia_Leu_BEm"/>
    <property type="match status" value="1"/>
</dbReference>
<dbReference type="InterPro" id="IPR015413">
    <property type="entry name" value="Methionyl/Leucyl_tRNA_Synth"/>
</dbReference>
<name>A0A2H0WKG4_UNCKA</name>
<evidence type="ECO:0000259" key="13">
    <source>
        <dbReference type="Pfam" id="PF09334"/>
    </source>
</evidence>
<dbReference type="Pfam" id="PF13603">
    <property type="entry name" value="tRNA-synt_1_2"/>
    <property type="match status" value="1"/>
</dbReference>
<keyword evidence="2 9" id="KW-0963">Cytoplasm</keyword>
<dbReference type="Pfam" id="PF00133">
    <property type="entry name" value="tRNA-synt_1"/>
    <property type="match status" value="1"/>
</dbReference>
<dbReference type="Pfam" id="PF09334">
    <property type="entry name" value="tRNA-synt_1g"/>
    <property type="match status" value="1"/>
</dbReference>
<keyword evidence="4 9" id="KW-0547">Nucleotide-binding</keyword>
<dbReference type="InterPro" id="IPR002300">
    <property type="entry name" value="aa-tRNA-synth_Ia"/>
</dbReference>
<proteinExistence type="inferred from homology"/>
<dbReference type="Pfam" id="PF08264">
    <property type="entry name" value="Anticodon_1"/>
    <property type="match status" value="1"/>
</dbReference>
<dbReference type="InterPro" id="IPR025709">
    <property type="entry name" value="Leu_tRNA-synth_edit"/>
</dbReference>
<dbReference type="PROSITE" id="PS00178">
    <property type="entry name" value="AA_TRNA_LIGASE_I"/>
    <property type="match status" value="1"/>
</dbReference>
<evidence type="ECO:0000256" key="9">
    <source>
        <dbReference type="HAMAP-Rule" id="MF_00049"/>
    </source>
</evidence>
<evidence type="ECO:0000256" key="3">
    <source>
        <dbReference type="ARBA" id="ARBA00022598"/>
    </source>
</evidence>
<dbReference type="FunFam" id="3.40.50.620:FF:000056">
    <property type="entry name" value="Leucine--tRNA ligase"/>
    <property type="match status" value="1"/>
</dbReference>
<evidence type="ECO:0000256" key="6">
    <source>
        <dbReference type="ARBA" id="ARBA00022917"/>
    </source>
</evidence>
<keyword evidence="6 9" id="KW-0648">Protein biosynthesis</keyword>
<evidence type="ECO:0000259" key="12">
    <source>
        <dbReference type="Pfam" id="PF08264"/>
    </source>
</evidence>
<evidence type="ECO:0000259" key="11">
    <source>
        <dbReference type="Pfam" id="PF00133"/>
    </source>
</evidence>
<dbReference type="PRINTS" id="PR00985">
    <property type="entry name" value="TRNASYNTHLEU"/>
</dbReference>
<feature type="domain" description="Methionyl/Valyl/Leucyl/Isoleucyl-tRNA synthetase anticodon-binding" evidence="12">
    <location>
        <begin position="699"/>
        <end position="763"/>
    </location>
</feature>
<dbReference type="SUPFAM" id="SSF47323">
    <property type="entry name" value="Anticodon-binding domain of a subclass of class I aminoacyl-tRNA synthetases"/>
    <property type="match status" value="1"/>
</dbReference>
<evidence type="ECO:0000256" key="4">
    <source>
        <dbReference type="ARBA" id="ARBA00022741"/>
    </source>
</evidence>
<dbReference type="PANTHER" id="PTHR43740">
    <property type="entry name" value="LEUCYL-TRNA SYNTHETASE"/>
    <property type="match status" value="1"/>
</dbReference>
<gene>
    <name evidence="9" type="primary">leuS</name>
    <name evidence="15" type="ORF">COT69_00265</name>
</gene>
<dbReference type="Proteomes" id="UP000230787">
    <property type="component" value="Unassembled WGS sequence"/>
</dbReference>
<evidence type="ECO:0000256" key="2">
    <source>
        <dbReference type="ARBA" id="ARBA00022490"/>
    </source>
</evidence>
<dbReference type="Gene3D" id="1.10.730.10">
    <property type="entry name" value="Isoleucyl-tRNA Synthetase, Domain 1"/>
    <property type="match status" value="1"/>
</dbReference>
<evidence type="ECO:0000313" key="15">
    <source>
        <dbReference type="EMBL" id="PIS13141.1"/>
    </source>
</evidence>
<evidence type="ECO:0000256" key="5">
    <source>
        <dbReference type="ARBA" id="ARBA00022840"/>
    </source>
</evidence>
<feature type="binding site" evidence="9">
    <location>
        <position position="594"/>
    </location>
    <ligand>
        <name>ATP</name>
        <dbReference type="ChEBI" id="CHEBI:30616"/>
    </ligand>
</feature>
<dbReference type="EMBL" id="PEZN01000004">
    <property type="protein sequence ID" value="PIS13141.1"/>
    <property type="molecule type" value="Genomic_DNA"/>
</dbReference>
<dbReference type="InterPro" id="IPR013155">
    <property type="entry name" value="M/V/L/I-tRNA-synth_anticd-bd"/>
</dbReference>
<dbReference type="GO" id="GO:0004823">
    <property type="term" value="F:leucine-tRNA ligase activity"/>
    <property type="evidence" value="ECO:0007669"/>
    <property type="project" value="UniProtKB-UniRule"/>
</dbReference>
<dbReference type="FunFam" id="1.10.730.10:FF:000002">
    <property type="entry name" value="Leucine--tRNA ligase"/>
    <property type="match status" value="1"/>
</dbReference>
<dbReference type="HAMAP" id="MF_00049_B">
    <property type="entry name" value="Leu_tRNA_synth_B"/>
    <property type="match status" value="1"/>
</dbReference>
<comment type="catalytic activity">
    <reaction evidence="8 9">
        <text>tRNA(Leu) + L-leucine + ATP = L-leucyl-tRNA(Leu) + AMP + diphosphate</text>
        <dbReference type="Rhea" id="RHEA:11688"/>
        <dbReference type="Rhea" id="RHEA-COMP:9613"/>
        <dbReference type="Rhea" id="RHEA-COMP:9622"/>
        <dbReference type="ChEBI" id="CHEBI:30616"/>
        <dbReference type="ChEBI" id="CHEBI:33019"/>
        <dbReference type="ChEBI" id="CHEBI:57427"/>
        <dbReference type="ChEBI" id="CHEBI:78442"/>
        <dbReference type="ChEBI" id="CHEBI:78494"/>
        <dbReference type="ChEBI" id="CHEBI:456215"/>
        <dbReference type="EC" id="6.1.1.4"/>
    </reaction>
</comment>
<dbReference type="FunFam" id="3.40.50.620:FF:000077">
    <property type="entry name" value="Leucine--tRNA ligase"/>
    <property type="match status" value="1"/>
</dbReference>
<feature type="domain" description="Methionyl/Leucyl tRNA synthetase" evidence="13">
    <location>
        <begin position="39"/>
        <end position="191"/>
    </location>
</feature>
<dbReference type="CDD" id="cd00812">
    <property type="entry name" value="LeuRS_core"/>
    <property type="match status" value="1"/>
</dbReference>
<dbReference type="NCBIfam" id="TIGR00396">
    <property type="entry name" value="leuS_bact"/>
    <property type="match status" value="1"/>
</dbReference>
<dbReference type="InterPro" id="IPR002302">
    <property type="entry name" value="Leu-tRNA-ligase"/>
</dbReference>
<reference evidence="16" key="1">
    <citation type="submission" date="2017-09" db="EMBL/GenBank/DDBJ databases">
        <title>Depth-based differentiation of microbial function through sediment-hosted aquifers and enrichment of novel symbionts in the deep terrestrial subsurface.</title>
        <authorList>
            <person name="Probst A.J."/>
            <person name="Ladd B."/>
            <person name="Jarett J.K."/>
            <person name="Geller-Mcgrath D.E."/>
            <person name="Sieber C.M.K."/>
            <person name="Emerson J.B."/>
            <person name="Anantharaman K."/>
            <person name="Thomas B.C."/>
            <person name="Malmstrom R."/>
            <person name="Stieglmeier M."/>
            <person name="Klingl A."/>
            <person name="Woyke T."/>
            <person name="Ryan C.M."/>
            <person name="Banfield J.F."/>
        </authorList>
    </citation>
    <scope>NUCLEOTIDE SEQUENCE [LARGE SCALE GENOMIC DNA]</scope>
</reference>
<comment type="subcellular location">
    <subcellularLocation>
        <location evidence="9">Cytoplasm</location>
    </subcellularLocation>
</comment>
<keyword evidence="5 9" id="KW-0067">ATP-binding</keyword>
<dbReference type="InterPro" id="IPR014729">
    <property type="entry name" value="Rossmann-like_a/b/a_fold"/>
</dbReference>
<dbReference type="GO" id="GO:0005524">
    <property type="term" value="F:ATP binding"/>
    <property type="evidence" value="ECO:0007669"/>
    <property type="project" value="UniProtKB-UniRule"/>
</dbReference>
<dbReference type="EC" id="6.1.1.4" evidence="9"/>
<sequence>MQKDAVSYNPHIIEPKWQRIWAKEDTSKANDFSKKPKKYILTEFPYPSGAGLHVGHSWGYTAGDVLARFYRMRGENVLFPIGWDSFGLPAENYAVKTGRSPQKTVSENIKSFRGQMDALGLSFDWGREINTADSAYYKWTQWIFLQMFKKGLAYKARMPINWCPSCKTGLANEEVTPNGTHERCGNKVEQRDMEQWLLKITNYAQCLADDLDKLDWPKHIKDMQKNWIGKSEGAMIKFKIQNSKNIEVFTTRPDTIFGAAAVVLSPKHPQIGKLTAKDCADEVAEYIKQSLAKAERGGILNEKDKTGVFLGSYAINPVNGEKIPVWTADYVSVDYGTGAIMAVPAHDARDFAFAKKYNLLTKQVVVPVFENSNIKDAVFEGYGVLVNSGEFSGMSSKEAIFAICKWLEKRGCGKYAVNFKIHDWVFSRQRYWGEPIPMVYCENCAKSKGDGWVPLDEKSLPLELPVVKDYKPAGDGSSPLAKAGEWVNTTCPRCGSSAKRETDTMPNWAGSNWYFLRYLDPDNRDFLVSKNLEKYYMPVDLYLGGPEHTTLHLLYSRFIHKFLYDIGVVSSEEPYALRINRGMILGEDGRKMSKSFGNVVNPNELVEKFGADTVRMYELFLGPIEGTYAWNTASLIGVKRFLDRVWALGISAGRPPLKNSALLQKTINKVTRDIKELKFHTAISSLMEYINEAGRGGFSVFVRLLAPFAPFVTEELWHIMGGKGSVHTQPWPKYNPVLIKSDKVTISVQINGKFKGVVEVSPADAGDRGVVEKRAREVEKVNNILRGREIKKVIFVTGKTINFVV</sequence>
<evidence type="ECO:0000259" key="14">
    <source>
        <dbReference type="Pfam" id="PF13603"/>
    </source>
</evidence>
<protein>
    <recommendedName>
        <fullName evidence="9">Leucine--tRNA ligase</fullName>
        <ecNumber evidence="9">6.1.1.4</ecNumber>
    </recommendedName>
    <alternativeName>
        <fullName evidence="9">Leucyl-tRNA synthetase</fullName>
        <shortName evidence="9">LeuRS</shortName>
    </alternativeName>
</protein>
<keyword evidence="7 9" id="KW-0030">Aminoacyl-tRNA synthetase</keyword>
<evidence type="ECO:0000256" key="1">
    <source>
        <dbReference type="ARBA" id="ARBA00005594"/>
    </source>
</evidence>
<keyword evidence="3 9" id="KW-0436">Ligase</keyword>
<evidence type="ECO:0000256" key="8">
    <source>
        <dbReference type="ARBA" id="ARBA00047469"/>
    </source>
</evidence>
<dbReference type="InterPro" id="IPR009008">
    <property type="entry name" value="Val/Leu/Ile-tRNA-synth_edit"/>
</dbReference>
<feature type="domain" description="Leucyl-tRNA synthetase editing" evidence="14">
    <location>
        <begin position="225"/>
        <end position="408"/>
    </location>
</feature>
<dbReference type="GO" id="GO:0006429">
    <property type="term" value="P:leucyl-tRNA aminoacylation"/>
    <property type="evidence" value="ECO:0007669"/>
    <property type="project" value="UniProtKB-UniRule"/>
</dbReference>
<dbReference type="GO" id="GO:0002161">
    <property type="term" value="F:aminoacyl-tRNA deacylase activity"/>
    <property type="evidence" value="ECO:0007669"/>
    <property type="project" value="InterPro"/>
</dbReference>
<dbReference type="AlphaFoldDB" id="A0A2H0WKG4"/>
<dbReference type="GO" id="GO:0005829">
    <property type="term" value="C:cytosol"/>
    <property type="evidence" value="ECO:0007669"/>
    <property type="project" value="TreeGrafter"/>
</dbReference>
<dbReference type="PANTHER" id="PTHR43740:SF2">
    <property type="entry name" value="LEUCINE--TRNA LIGASE, MITOCHONDRIAL"/>
    <property type="match status" value="1"/>
</dbReference>
<dbReference type="InterPro" id="IPR001412">
    <property type="entry name" value="aa-tRNA-synth_I_CS"/>
</dbReference>
<evidence type="ECO:0000256" key="7">
    <source>
        <dbReference type="ARBA" id="ARBA00023146"/>
    </source>
</evidence>
<evidence type="ECO:0000313" key="16">
    <source>
        <dbReference type="Proteomes" id="UP000230787"/>
    </source>
</evidence>
<feature type="short sequence motif" description="'KMSKS' region" evidence="9">
    <location>
        <begin position="591"/>
        <end position="595"/>
    </location>
</feature>
<organism evidence="15 16">
    <name type="scientific">candidate division WWE3 bacterium CG09_land_8_20_14_0_10_39_24</name>
    <dbReference type="NCBI Taxonomy" id="1975088"/>
    <lineage>
        <taxon>Bacteria</taxon>
        <taxon>Katanobacteria</taxon>
    </lineage>
</organism>
<comment type="caution">
    <text evidence="15">The sequence shown here is derived from an EMBL/GenBank/DDBJ whole genome shotgun (WGS) entry which is preliminary data.</text>
</comment>
<dbReference type="SUPFAM" id="SSF52374">
    <property type="entry name" value="Nucleotidylyl transferase"/>
    <property type="match status" value="1"/>
</dbReference>
<dbReference type="Gene3D" id="3.40.50.620">
    <property type="entry name" value="HUPs"/>
    <property type="match status" value="2"/>
</dbReference>
<dbReference type="InterPro" id="IPR009080">
    <property type="entry name" value="tRNAsynth_Ia_anticodon-bd"/>
</dbReference>
<dbReference type="Gene3D" id="3.10.20.590">
    <property type="match status" value="1"/>
</dbReference>
<accession>A0A2H0WKG4</accession>